<evidence type="ECO:0000256" key="7">
    <source>
        <dbReference type="PROSITE-ProRule" id="PRU01091"/>
    </source>
</evidence>
<dbReference type="Gene3D" id="3.40.50.2300">
    <property type="match status" value="1"/>
</dbReference>
<dbReference type="Gene3D" id="1.10.10.10">
    <property type="entry name" value="Winged helix-like DNA-binding domain superfamily/Winged helix DNA-binding domain"/>
    <property type="match status" value="1"/>
</dbReference>
<proteinExistence type="predicted"/>
<evidence type="ECO:0000256" key="2">
    <source>
        <dbReference type="ARBA" id="ARBA00023012"/>
    </source>
</evidence>
<keyword evidence="4 7" id="KW-0238">DNA-binding</keyword>
<dbReference type="SMART" id="SM00448">
    <property type="entry name" value="REC"/>
    <property type="match status" value="1"/>
</dbReference>
<name>A0A6A8V466_STRPA</name>
<evidence type="ECO:0000313" key="11">
    <source>
        <dbReference type="EMBL" id="MTS00504.1"/>
    </source>
</evidence>
<dbReference type="GO" id="GO:0005829">
    <property type="term" value="C:cytosol"/>
    <property type="evidence" value="ECO:0007669"/>
    <property type="project" value="TreeGrafter"/>
</dbReference>
<dbReference type="PROSITE" id="PS50110">
    <property type="entry name" value="RESPONSE_REGULATORY"/>
    <property type="match status" value="1"/>
</dbReference>
<evidence type="ECO:0000259" key="9">
    <source>
        <dbReference type="PROSITE" id="PS51755"/>
    </source>
</evidence>
<evidence type="ECO:0000256" key="5">
    <source>
        <dbReference type="ARBA" id="ARBA00023163"/>
    </source>
</evidence>
<feature type="modified residue" description="4-aspartylphosphate" evidence="6">
    <location>
        <position position="63"/>
    </location>
</feature>
<dbReference type="Proteomes" id="UP000460220">
    <property type="component" value="Unassembled WGS sequence"/>
</dbReference>
<reference evidence="11 12" key="1">
    <citation type="journal article" date="2019" name="Nat. Med.">
        <title>A library of human gut bacterial isolates paired with longitudinal multiomics data enables mechanistic microbiome research.</title>
        <authorList>
            <person name="Poyet M."/>
            <person name="Groussin M."/>
            <person name="Gibbons S.M."/>
            <person name="Avila-Pacheco J."/>
            <person name="Jiang X."/>
            <person name="Kearney S.M."/>
            <person name="Perrotta A.R."/>
            <person name="Berdy B."/>
            <person name="Zhao S."/>
            <person name="Lieberman T.D."/>
            <person name="Swanson P.K."/>
            <person name="Smith M."/>
            <person name="Roesemann S."/>
            <person name="Alexander J.E."/>
            <person name="Rich S.A."/>
            <person name="Livny J."/>
            <person name="Vlamakis H."/>
            <person name="Clish C."/>
            <person name="Bullock K."/>
            <person name="Deik A."/>
            <person name="Scott J."/>
            <person name="Pierce K.A."/>
            <person name="Xavier R.J."/>
            <person name="Alm E.J."/>
        </authorList>
    </citation>
    <scope>NUCLEOTIDE SEQUENCE</scope>
    <source>
        <strain evidence="10 12">BIOML-A12</strain>
        <strain evidence="11">BIOML-A6</strain>
    </source>
</reference>
<dbReference type="InterPro" id="IPR011006">
    <property type="entry name" value="CheY-like_superfamily"/>
</dbReference>
<evidence type="ECO:0000256" key="1">
    <source>
        <dbReference type="ARBA" id="ARBA00022553"/>
    </source>
</evidence>
<dbReference type="GO" id="GO:0032993">
    <property type="term" value="C:protein-DNA complex"/>
    <property type="evidence" value="ECO:0007669"/>
    <property type="project" value="TreeGrafter"/>
</dbReference>
<evidence type="ECO:0000313" key="12">
    <source>
        <dbReference type="Proteomes" id="UP000460220"/>
    </source>
</evidence>
<dbReference type="PROSITE" id="PS51755">
    <property type="entry name" value="OMPR_PHOB"/>
    <property type="match status" value="1"/>
</dbReference>
<feature type="domain" description="OmpR/PhoB-type" evidence="9">
    <location>
        <begin position="140"/>
        <end position="239"/>
    </location>
</feature>
<gene>
    <name evidence="10" type="ORF">GMC73_03655</name>
    <name evidence="11" type="ORF">GMC90_01375</name>
</gene>
<keyword evidence="1 6" id="KW-0597">Phosphoprotein</keyword>
<dbReference type="GO" id="GO:0006355">
    <property type="term" value="P:regulation of DNA-templated transcription"/>
    <property type="evidence" value="ECO:0007669"/>
    <property type="project" value="InterPro"/>
</dbReference>
<evidence type="ECO:0000259" key="8">
    <source>
        <dbReference type="PROSITE" id="PS50110"/>
    </source>
</evidence>
<feature type="domain" description="Response regulatory" evidence="8">
    <location>
        <begin position="15"/>
        <end position="127"/>
    </location>
</feature>
<dbReference type="PANTHER" id="PTHR48111:SF2">
    <property type="entry name" value="RESPONSE REGULATOR SAER"/>
    <property type="match status" value="1"/>
</dbReference>
<sequence>MISQEKKKGVRQVARILLIEDNNDIQEILYSLLSEDHEVLQAFSGTEGLRLFQQEAVDLVLLDIMLPGKNGDQVLEEIRLQSQTPVIMMTALGDKHLISQYLLAGANDYIVKPFNLDEVAARVTVQLRNHVSPAQEAQASQKLSFKNLVLNPETFELESGEQTLRLGRKEFQIFETLLAHPKKIFTKEELYEAVWEEVYLPGDNTLNAQLSNLRKKIAQLDPDEDYIETVWGLGVRLKGEK</sequence>
<organism evidence="11">
    <name type="scientific">Streptococcus parasanguinis</name>
    <dbReference type="NCBI Taxonomy" id="1318"/>
    <lineage>
        <taxon>Bacteria</taxon>
        <taxon>Bacillati</taxon>
        <taxon>Bacillota</taxon>
        <taxon>Bacilli</taxon>
        <taxon>Lactobacillales</taxon>
        <taxon>Streptococcaceae</taxon>
        <taxon>Streptococcus</taxon>
    </lineage>
</organism>
<evidence type="ECO:0000313" key="10">
    <source>
        <dbReference type="EMBL" id="MTR66370.1"/>
    </source>
</evidence>
<keyword evidence="3" id="KW-0805">Transcription regulation</keyword>
<dbReference type="GO" id="GO:0000156">
    <property type="term" value="F:phosphorelay response regulator activity"/>
    <property type="evidence" value="ECO:0007669"/>
    <property type="project" value="TreeGrafter"/>
</dbReference>
<dbReference type="EMBL" id="WMYY01000003">
    <property type="protein sequence ID" value="MTR66370.1"/>
    <property type="molecule type" value="Genomic_DNA"/>
</dbReference>
<keyword evidence="5" id="KW-0804">Transcription</keyword>
<dbReference type="InterPro" id="IPR036388">
    <property type="entry name" value="WH-like_DNA-bd_sf"/>
</dbReference>
<dbReference type="Pfam" id="PF00072">
    <property type="entry name" value="Response_reg"/>
    <property type="match status" value="1"/>
</dbReference>
<dbReference type="PANTHER" id="PTHR48111">
    <property type="entry name" value="REGULATOR OF RPOS"/>
    <property type="match status" value="1"/>
</dbReference>
<dbReference type="InterPro" id="IPR001867">
    <property type="entry name" value="OmpR/PhoB-type_DNA-bd"/>
</dbReference>
<comment type="caution">
    <text evidence="11">The sequence shown here is derived from an EMBL/GenBank/DDBJ whole genome shotgun (WGS) entry which is preliminary data.</text>
</comment>
<accession>A0A6A8V466</accession>
<dbReference type="InterPro" id="IPR001789">
    <property type="entry name" value="Sig_transdc_resp-reg_receiver"/>
</dbReference>
<protein>
    <submittedName>
        <fullName evidence="11">Response regulator</fullName>
    </submittedName>
</protein>
<dbReference type="SUPFAM" id="SSF52172">
    <property type="entry name" value="CheY-like"/>
    <property type="match status" value="1"/>
</dbReference>
<evidence type="ECO:0000256" key="4">
    <source>
        <dbReference type="ARBA" id="ARBA00023125"/>
    </source>
</evidence>
<dbReference type="Pfam" id="PF00486">
    <property type="entry name" value="Trans_reg_C"/>
    <property type="match status" value="1"/>
</dbReference>
<evidence type="ECO:0000256" key="3">
    <source>
        <dbReference type="ARBA" id="ARBA00023015"/>
    </source>
</evidence>
<feature type="DNA-binding region" description="OmpR/PhoB-type" evidence="7">
    <location>
        <begin position="140"/>
        <end position="239"/>
    </location>
</feature>
<dbReference type="GO" id="GO:0000976">
    <property type="term" value="F:transcription cis-regulatory region binding"/>
    <property type="evidence" value="ECO:0007669"/>
    <property type="project" value="TreeGrafter"/>
</dbReference>
<dbReference type="SMART" id="SM00862">
    <property type="entry name" value="Trans_reg_C"/>
    <property type="match status" value="1"/>
</dbReference>
<dbReference type="AlphaFoldDB" id="A0A6A8V466"/>
<keyword evidence="2" id="KW-0902">Two-component regulatory system</keyword>
<evidence type="ECO:0000256" key="6">
    <source>
        <dbReference type="PROSITE-ProRule" id="PRU00169"/>
    </source>
</evidence>
<dbReference type="CDD" id="cd17574">
    <property type="entry name" value="REC_OmpR"/>
    <property type="match status" value="1"/>
</dbReference>
<dbReference type="EMBL" id="WMZE01000001">
    <property type="protein sequence ID" value="MTS00504.1"/>
    <property type="molecule type" value="Genomic_DNA"/>
</dbReference>
<dbReference type="InterPro" id="IPR039420">
    <property type="entry name" value="WalR-like"/>
</dbReference>
<dbReference type="CDD" id="cd00383">
    <property type="entry name" value="trans_reg_C"/>
    <property type="match status" value="1"/>
</dbReference>